<name>A0A9N8R6M0_9BURK</name>
<feature type="transmembrane region" description="Helical" evidence="1">
    <location>
        <begin position="375"/>
        <end position="393"/>
    </location>
</feature>
<evidence type="ECO:0000313" key="3">
    <source>
        <dbReference type="EMBL" id="CAE6968499.1"/>
    </source>
</evidence>
<accession>A0A9N8R6M0</accession>
<keyword evidence="1" id="KW-0812">Transmembrane</keyword>
<dbReference type="InterPro" id="IPR029058">
    <property type="entry name" value="AB_hydrolase_fold"/>
</dbReference>
<dbReference type="Gene3D" id="3.40.50.1820">
    <property type="entry name" value="alpha/beta hydrolase"/>
    <property type="match status" value="1"/>
</dbReference>
<dbReference type="SUPFAM" id="SSF53474">
    <property type="entry name" value="alpha/beta-Hydrolases"/>
    <property type="match status" value="1"/>
</dbReference>
<protein>
    <recommendedName>
        <fullName evidence="2">AB hydrolase-1 domain-containing protein</fullName>
    </recommendedName>
</protein>
<keyword evidence="1" id="KW-1133">Transmembrane helix</keyword>
<keyword evidence="4" id="KW-1185">Reference proteome</keyword>
<comment type="caution">
    <text evidence="3">The sequence shown here is derived from an EMBL/GenBank/DDBJ whole genome shotgun (WGS) entry which is preliminary data.</text>
</comment>
<dbReference type="AlphaFoldDB" id="A0A9N8R6M0"/>
<evidence type="ECO:0000259" key="2">
    <source>
        <dbReference type="Pfam" id="PF00561"/>
    </source>
</evidence>
<proteinExistence type="predicted"/>
<keyword evidence="1" id="KW-0472">Membrane</keyword>
<sequence>MKVLIVDDSNKRVDLILKTLHASDEGKYLDISVCDSADAARRSLIAQYDLLILDVLIPKKRGGTAQALHSVNLLNDVCDPTTRFIRPGLIIGITADVEELGVYREQFAKQAAIVLEGTTADATWLKRLVEQVQSLLGSVKKINVQTKDRVVISVHGIRTYGHWQENLGKAVESYSRSCERIEIKFGFLNVFFFLVPFVRSFILKKVVQQLVNNLEKHQQKEILVVAHSFGTMAVFRALQSYTPPRKLKGTILCGSPLPSDTDIDHIVANSEVTYNECGTWDLVLVVARLLAWGLGDAGRTGFTRENSGSFRNRYFKGGHSLYFEKNSDQEYFYEVEWLKFLTFGTPLKPYDARKGYLGQDVVDLLLNVGAFVKPIYYVIPVLSAAVFVLYRLGSTL</sequence>
<dbReference type="EMBL" id="CAJNAS010000047">
    <property type="protein sequence ID" value="CAE6968499.1"/>
    <property type="molecule type" value="Genomic_DNA"/>
</dbReference>
<organism evidence="3 4">
    <name type="scientific">Paraburkholderia domus</name>
    <dbReference type="NCBI Taxonomy" id="2793075"/>
    <lineage>
        <taxon>Bacteria</taxon>
        <taxon>Pseudomonadati</taxon>
        <taxon>Pseudomonadota</taxon>
        <taxon>Betaproteobacteria</taxon>
        <taxon>Burkholderiales</taxon>
        <taxon>Burkholderiaceae</taxon>
        <taxon>Paraburkholderia</taxon>
    </lineage>
</organism>
<reference evidence="3" key="1">
    <citation type="submission" date="2021-02" db="EMBL/GenBank/DDBJ databases">
        <authorList>
            <person name="Vanwijnsberghe S."/>
        </authorList>
    </citation>
    <scope>NUCLEOTIDE SEQUENCE</scope>
    <source>
        <strain evidence="3">R-70211</strain>
    </source>
</reference>
<evidence type="ECO:0000313" key="4">
    <source>
        <dbReference type="Proteomes" id="UP000675121"/>
    </source>
</evidence>
<dbReference type="RefSeq" id="WP_201139604.1">
    <property type="nucleotide sequence ID" value="NZ_CAJNAS010000047.1"/>
</dbReference>
<feature type="domain" description="AB hydrolase-1" evidence="2">
    <location>
        <begin position="206"/>
        <end position="344"/>
    </location>
</feature>
<dbReference type="InterPro" id="IPR011006">
    <property type="entry name" value="CheY-like_superfamily"/>
</dbReference>
<gene>
    <name evidence="3" type="ORF">R70211_07600</name>
</gene>
<dbReference type="InterPro" id="IPR000073">
    <property type="entry name" value="AB_hydrolase_1"/>
</dbReference>
<dbReference type="Proteomes" id="UP000675121">
    <property type="component" value="Unassembled WGS sequence"/>
</dbReference>
<dbReference type="SUPFAM" id="SSF52172">
    <property type="entry name" value="CheY-like"/>
    <property type="match status" value="1"/>
</dbReference>
<evidence type="ECO:0000256" key="1">
    <source>
        <dbReference type="SAM" id="Phobius"/>
    </source>
</evidence>
<dbReference type="Pfam" id="PF00561">
    <property type="entry name" value="Abhydrolase_1"/>
    <property type="match status" value="1"/>
</dbReference>